<keyword evidence="1" id="KW-0472">Membrane</keyword>
<keyword evidence="1" id="KW-1133">Transmembrane helix</keyword>
<gene>
    <name evidence="2" type="ORF">ACFVZC_33040</name>
</gene>
<evidence type="ECO:0000256" key="1">
    <source>
        <dbReference type="SAM" id="Phobius"/>
    </source>
</evidence>
<feature type="transmembrane region" description="Helical" evidence="1">
    <location>
        <begin position="28"/>
        <end position="47"/>
    </location>
</feature>
<sequence>MSEDDSNDHGSRGARTDTGIPWSTLKRAMRWETFALLAVIVVLTFLLA</sequence>
<dbReference type="RefSeq" id="WP_388240506.1">
    <property type="nucleotide sequence ID" value="NZ_JBHVZQ010000050.1"/>
</dbReference>
<proteinExistence type="predicted"/>
<evidence type="ECO:0000313" key="2">
    <source>
        <dbReference type="EMBL" id="MFF1278163.1"/>
    </source>
</evidence>
<reference evidence="2 3" key="1">
    <citation type="submission" date="2024-09" db="EMBL/GenBank/DDBJ databases">
        <title>The Natural Products Discovery Center: Release of the First 8490 Sequenced Strains for Exploring Actinobacteria Biosynthetic Diversity.</title>
        <authorList>
            <person name="Kalkreuter E."/>
            <person name="Kautsar S.A."/>
            <person name="Yang D."/>
            <person name="Bader C.D."/>
            <person name="Teijaro C.N."/>
            <person name="Fluegel L."/>
            <person name="Davis C.M."/>
            <person name="Simpson J.R."/>
            <person name="Lauterbach L."/>
            <person name="Steele A.D."/>
            <person name="Gui C."/>
            <person name="Meng S."/>
            <person name="Li G."/>
            <person name="Viehrig K."/>
            <person name="Ye F."/>
            <person name="Su P."/>
            <person name="Kiefer A.F."/>
            <person name="Nichols A."/>
            <person name="Cepeda A.J."/>
            <person name="Yan W."/>
            <person name="Fan B."/>
            <person name="Jiang Y."/>
            <person name="Adhikari A."/>
            <person name="Zheng C.-J."/>
            <person name="Schuster L."/>
            <person name="Cowan T.M."/>
            <person name="Smanski M.J."/>
            <person name="Chevrette M.G."/>
            <person name="De Carvalho L.P.S."/>
            <person name="Shen B."/>
        </authorList>
    </citation>
    <scope>NUCLEOTIDE SEQUENCE [LARGE SCALE GENOMIC DNA]</scope>
    <source>
        <strain evidence="2 3">NPDC058328</strain>
    </source>
</reference>
<keyword evidence="3" id="KW-1185">Reference proteome</keyword>
<comment type="caution">
    <text evidence="2">The sequence shown here is derived from an EMBL/GenBank/DDBJ whole genome shotgun (WGS) entry which is preliminary data.</text>
</comment>
<keyword evidence="1" id="KW-0812">Transmembrane</keyword>
<accession>A0ABW6QG05</accession>
<organism evidence="2 3">
    <name type="scientific">Streptomyces marokkonensis</name>
    <dbReference type="NCBI Taxonomy" id="324855"/>
    <lineage>
        <taxon>Bacteria</taxon>
        <taxon>Bacillati</taxon>
        <taxon>Actinomycetota</taxon>
        <taxon>Actinomycetes</taxon>
        <taxon>Kitasatosporales</taxon>
        <taxon>Streptomycetaceae</taxon>
        <taxon>Streptomyces</taxon>
    </lineage>
</organism>
<protein>
    <recommendedName>
        <fullName evidence="4">ABC transporter permease</fullName>
    </recommendedName>
</protein>
<evidence type="ECO:0000313" key="3">
    <source>
        <dbReference type="Proteomes" id="UP001601627"/>
    </source>
</evidence>
<evidence type="ECO:0008006" key="4">
    <source>
        <dbReference type="Google" id="ProtNLM"/>
    </source>
</evidence>
<name>A0ABW6QG05_9ACTN</name>
<dbReference type="EMBL" id="JBHVZQ010000050">
    <property type="protein sequence ID" value="MFF1278163.1"/>
    <property type="molecule type" value="Genomic_DNA"/>
</dbReference>
<dbReference type="Proteomes" id="UP001601627">
    <property type="component" value="Unassembled WGS sequence"/>
</dbReference>